<reference evidence="3" key="2">
    <citation type="submission" date="2022-01" db="EMBL/GenBank/DDBJ databases">
        <authorList>
            <person name="Yamashiro T."/>
            <person name="Shiraishi A."/>
            <person name="Satake H."/>
            <person name="Nakayama K."/>
        </authorList>
    </citation>
    <scope>NUCLEOTIDE SEQUENCE</scope>
</reference>
<feature type="compositionally biased region" description="Basic and acidic residues" evidence="1">
    <location>
        <begin position="660"/>
        <end position="671"/>
    </location>
</feature>
<proteinExistence type="predicted"/>
<dbReference type="InterPro" id="IPR013103">
    <property type="entry name" value="RVT_2"/>
</dbReference>
<feature type="compositionally biased region" description="Polar residues" evidence="1">
    <location>
        <begin position="624"/>
        <end position="636"/>
    </location>
</feature>
<organism evidence="3 4">
    <name type="scientific">Tanacetum coccineum</name>
    <dbReference type="NCBI Taxonomy" id="301880"/>
    <lineage>
        <taxon>Eukaryota</taxon>
        <taxon>Viridiplantae</taxon>
        <taxon>Streptophyta</taxon>
        <taxon>Embryophyta</taxon>
        <taxon>Tracheophyta</taxon>
        <taxon>Spermatophyta</taxon>
        <taxon>Magnoliopsida</taxon>
        <taxon>eudicotyledons</taxon>
        <taxon>Gunneridae</taxon>
        <taxon>Pentapetalae</taxon>
        <taxon>asterids</taxon>
        <taxon>campanulids</taxon>
        <taxon>Asterales</taxon>
        <taxon>Asteraceae</taxon>
        <taxon>Asteroideae</taxon>
        <taxon>Anthemideae</taxon>
        <taxon>Anthemidinae</taxon>
        <taxon>Tanacetum</taxon>
    </lineage>
</organism>
<feature type="domain" description="Reverse transcriptase Ty1/copia-type" evidence="2">
    <location>
        <begin position="206"/>
        <end position="241"/>
    </location>
</feature>
<keyword evidence="4" id="KW-1185">Reference proteome</keyword>
<dbReference type="PANTHER" id="PTHR11439:SF483">
    <property type="entry name" value="PEPTIDE SYNTHASE GLIP-LIKE, PUTATIVE (AFU_ORTHOLOGUE AFUA_3G12920)-RELATED"/>
    <property type="match status" value="1"/>
</dbReference>
<evidence type="ECO:0000313" key="3">
    <source>
        <dbReference type="EMBL" id="GJT24599.1"/>
    </source>
</evidence>
<feature type="domain" description="Reverse transcriptase Ty1/copia-type" evidence="2">
    <location>
        <begin position="143"/>
        <end position="200"/>
    </location>
</feature>
<feature type="compositionally biased region" description="Polar residues" evidence="1">
    <location>
        <begin position="695"/>
        <end position="707"/>
    </location>
</feature>
<evidence type="ECO:0000259" key="2">
    <source>
        <dbReference type="Pfam" id="PF07727"/>
    </source>
</evidence>
<feature type="compositionally biased region" description="Low complexity" evidence="1">
    <location>
        <begin position="102"/>
        <end position="121"/>
    </location>
</feature>
<accession>A0ABQ5CI68</accession>
<evidence type="ECO:0000313" key="4">
    <source>
        <dbReference type="Proteomes" id="UP001151760"/>
    </source>
</evidence>
<name>A0ABQ5CI68_9ASTR</name>
<sequence length="867" mass="96407">METIHVQFDELSEPMAPVQISTGPAPTFFTPGQISSGLVPNPVPAALYVPPTNKELEILFQPMFNEYLEPPRVERPISPALTVPFPVNSAGTPSSTTIDQDAPSPSHSPASSALQSPSSHQGVGAGSTIIEDNPFAPIDKNPSLKWIYKVKLDEYGDVLKNKAWLVAKGYRQEKGIDFEESFASIARIEAIRILIANAAKSFIDPDHPTHVYHLKKALYGLKQAPRAWYDTLSRFLLDKKFFKGLQVSQSPGGIFIYQSKFALEILKKFGMDSCDPVDTPMVDRLKLDKDPLGIPVNQTQFWSMVGSLMYLTASRPDLIFAVCMCASWSSKKQKSTAISTTEAEYIAMPGCCAQILWMRSQLLDYGFAFNKIPLYFRLQPAFQFEESMSPKRQMFLTTATMADMNIPANDVPAKQAPAFAPPTRMNDLILPLRKWVPVGESNCLLDVLKSQRNPIFKVVVAILKNTNLFRAFTSSSMIPAIYIQQFWDTMRYDSTTGIYSYQLDEKWFVGKDGREVFGMPILDALLTDAIKRAPYYGGYMAHVAEYQQYLDGEHGVPILKPRINDEEADYQRAVELSLKDLEAKNQGPTRTVVIREPDFGRFQPLPETPKKKSPTDQFIFQRRTPMTTEPSRNAESPSLDAELALADSETESDEVVTPVNKEKDASNKELIEINAGVQDEGQTGLNPGKQDEGQAGSNPGNATEFQPQPSHVVHAGQNLEPMDLAVSDASTQQNPEQMDEEFTITAYPNVQENLKLPTEDQVILEEPVSSTRTMSSLQNLEKELSFTDQFFMEKPQEEEPEKTNAKSEVQSMVTVPIHQDTSSVPLMTTPVIDLTTSQSDSTTVHAPLLITTAITTTTTLPPPPPQP</sequence>
<feature type="compositionally biased region" description="Polar residues" evidence="1">
    <location>
        <begin position="89"/>
        <end position="99"/>
    </location>
</feature>
<dbReference type="PANTHER" id="PTHR11439">
    <property type="entry name" value="GAG-POL-RELATED RETROTRANSPOSON"/>
    <property type="match status" value="1"/>
</dbReference>
<evidence type="ECO:0000256" key="1">
    <source>
        <dbReference type="SAM" id="MobiDB-lite"/>
    </source>
</evidence>
<feature type="region of interest" description="Disordered" evidence="1">
    <location>
        <begin position="88"/>
        <end position="126"/>
    </location>
</feature>
<comment type="caution">
    <text evidence="3">The sequence shown here is derived from an EMBL/GenBank/DDBJ whole genome shotgun (WGS) entry which is preliminary data.</text>
</comment>
<dbReference type="EMBL" id="BQNB010014149">
    <property type="protein sequence ID" value="GJT24599.1"/>
    <property type="molecule type" value="Genomic_DNA"/>
</dbReference>
<dbReference type="InterPro" id="IPR003903">
    <property type="entry name" value="UIM_dom"/>
</dbReference>
<reference evidence="3" key="1">
    <citation type="journal article" date="2022" name="Int. J. Mol. Sci.">
        <title>Draft Genome of Tanacetum Coccineum: Genomic Comparison of Closely Related Tanacetum-Family Plants.</title>
        <authorList>
            <person name="Yamashiro T."/>
            <person name="Shiraishi A."/>
            <person name="Nakayama K."/>
            <person name="Satake H."/>
        </authorList>
    </citation>
    <scope>NUCLEOTIDE SEQUENCE</scope>
</reference>
<feature type="region of interest" description="Disordered" evidence="1">
    <location>
        <begin position="596"/>
        <end position="707"/>
    </location>
</feature>
<gene>
    <name evidence="3" type="ORF">Tco_0894536</name>
</gene>
<protein>
    <submittedName>
        <fullName evidence="3">Retrovirus-related pol polyprotein from transposon TNT 1-94</fullName>
    </submittedName>
</protein>
<dbReference type="Proteomes" id="UP001151760">
    <property type="component" value="Unassembled WGS sequence"/>
</dbReference>
<dbReference type="PROSITE" id="PS50330">
    <property type="entry name" value="UIM"/>
    <property type="match status" value="1"/>
</dbReference>
<dbReference type="Pfam" id="PF07727">
    <property type="entry name" value="RVT_2"/>
    <property type="match status" value="2"/>
</dbReference>